<sequence>MQSLLRNQRGGTALVESTVGRLLSREIATKPALRAIVDSTLSRGQLGRFRQEAAMQSLLRNQRGGTALVESTVSRLLSREAATKPALRAIVD</sequence>
<evidence type="ECO:0000313" key="2">
    <source>
        <dbReference type="Proteomes" id="UP000249614"/>
    </source>
</evidence>
<protein>
    <submittedName>
        <fullName evidence="1">Uncharacterized protein</fullName>
    </submittedName>
</protein>
<reference evidence="1 2" key="1">
    <citation type="submission" date="2016-05" db="EMBL/GenBank/DDBJ databases">
        <authorList>
            <person name="Lavstsen T."/>
            <person name="Jespersen J.S."/>
        </authorList>
    </citation>
    <scope>NUCLEOTIDE SEQUENCE [LARGE SCALE GENOMIC DNA]</scope>
    <source>
        <strain evidence="1 2">SM-5815</strain>
    </source>
</reference>
<dbReference type="Proteomes" id="UP000249614">
    <property type="component" value="Unassembled WGS sequence"/>
</dbReference>
<evidence type="ECO:0000313" key="1">
    <source>
        <dbReference type="EMBL" id="PZS93328.1"/>
    </source>
</evidence>
<accession>A0A2W6ICD2</accession>
<gene>
    <name evidence="1" type="ORF">A7X83_05905</name>
</gene>
<dbReference type="EMBL" id="LXXM01000124">
    <property type="protein sequence ID" value="PZS93328.1"/>
    <property type="molecule type" value="Genomic_DNA"/>
</dbReference>
<organism evidence="1 2">
    <name type="scientific">Stenotrophomonas maltophilia</name>
    <name type="common">Pseudomonas maltophilia</name>
    <name type="synonym">Xanthomonas maltophilia</name>
    <dbReference type="NCBI Taxonomy" id="40324"/>
    <lineage>
        <taxon>Bacteria</taxon>
        <taxon>Pseudomonadati</taxon>
        <taxon>Pseudomonadota</taxon>
        <taxon>Gammaproteobacteria</taxon>
        <taxon>Lysobacterales</taxon>
        <taxon>Lysobacteraceae</taxon>
        <taxon>Stenotrophomonas</taxon>
        <taxon>Stenotrophomonas maltophilia group</taxon>
    </lineage>
</organism>
<proteinExistence type="predicted"/>
<comment type="caution">
    <text evidence="1">The sequence shown here is derived from an EMBL/GenBank/DDBJ whole genome shotgun (WGS) entry which is preliminary data.</text>
</comment>
<name>A0A2W6ICD2_STEMA</name>
<dbReference type="AlphaFoldDB" id="A0A2W6ICD2"/>